<dbReference type="InterPro" id="IPR044881">
    <property type="entry name" value="RMI1_N_N_sf"/>
</dbReference>
<comment type="caution">
    <text evidence="10">The sequence shown here is derived from an EMBL/GenBank/DDBJ whole genome shotgun (WGS) entry which is preliminary data.</text>
</comment>
<dbReference type="InterPro" id="IPR042470">
    <property type="entry name" value="RMI1_N_C_sf"/>
</dbReference>
<evidence type="ECO:0000313" key="10">
    <source>
        <dbReference type="EMBL" id="KAJ8978105.1"/>
    </source>
</evidence>
<evidence type="ECO:0000256" key="1">
    <source>
        <dbReference type="ARBA" id="ARBA00004123"/>
    </source>
</evidence>
<evidence type="ECO:0000259" key="9">
    <source>
        <dbReference type="Pfam" id="PF21000"/>
    </source>
</evidence>
<dbReference type="Gene3D" id="1.10.8.1020">
    <property type="entry name" value="RecQ-mediated genome instability protein 1, N-terminal domain"/>
    <property type="match status" value="1"/>
</dbReference>
<reference evidence="10" key="1">
    <citation type="journal article" date="2023" name="Insect Mol. Biol.">
        <title>Genome sequencing provides insights into the evolution of gene families encoding plant cell wall-degrading enzymes in longhorned beetles.</title>
        <authorList>
            <person name="Shin N.R."/>
            <person name="Okamura Y."/>
            <person name="Kirsch R."/>
            <person name="Pauchet Y."/>
        </authorList>
    </citation>
    <scope>NUCLEOTIDE SEQUENCE</scope>
    <source>
        <strain evidence="10">MMC_N1</strain>
    </source>
</reference>
<comment type="subcellular location">
    <subcellularLocation>
        <location evidence="1">Nucleus</location>
    </subcellularLocation>
</comment>
<sequence>MVVMDEVLSVKNFFAAHHIQLSTDWIECCINWCKTENLPPNYTIKDMQLKMYEQWLLLDLRDVEMPCLPPNLSTKVLHTLNGNYALQMMKVVDISKPKHWQLQKIRNNLSKNTEDEVQSSKRVLQMTLTDGVQEIEAMEFKPIPALNLNLSPGIKIMLYGPITIRRGRIMLQKHHVKVLGGEVEELLVPNAAENVLAKVLKLPLNPNPKVIEESLLTANKDMFSETGVTSTPAQQNRNSITVVNVSSSRPVQQNHNAPRNAGIARTTDHISDQERIESEIDEMIEIERELEQARPKIQTSGSRCTKTPDMFDDMDDSDFANIDVPEAVIRINKQPQKLPATTMINKEPSKLPSTTNNNIRSSINTTPEIIDVSDSLDLEHENEIFANIDIDAHLDKIDKDLEINRTPKRHVLTIEQLLKNIPDINNGKFKIRAKFKSVVKRLTVSDDGFYLVVQVGDDTGVITVRFHNDLITDMAGCSSDVMLGFKNSVEENQAEIRQNVLEIVGRLKQKLERLNNVMEVQVNASEEFPVVVAVLEDV</sequence>
<comment type="function">
    <text evidence="6">Essential component of the RMI complex, a complex that plays an important role in the processing of homologous recombination intermediates to limit DNA crossover formation in cells. Promotes TOP3A binding to double Holliday junctions (DHJ) and hence stimulates TOP3A-mediated dissolution. Required for BLM phosphorylation during mitosis. Within the BLM complex, required for BLM and TOP3A stability.</text>
</comment>
<accession>A0ABQ9JJ63</accession>
<dbReference type="Pfam" id="PF16099">
    <property type="entry name" value="RMI1_C"/>
    <property type="match status" value="1"/>
</dbReference>
<dbReference type="Pfam" id="PF21000">
    <property type="entry name" value="RMI1_N_N"/>
    <property type="match status" value="1"/>
</dbReference>
<comment type="similarity">
    <text evidence="2">Belongs to the RMI1 family.</text>
</comment>
<gene>
    <name evidence="10" type="ORF">NQ317_015915</name>
</gene>
<dbReference type="Proteomes" id="UP001162164">
    <property type="component" value="Unassembled WGS sequence"/>
</dbReference>
<dbReference type="Gene3D" id="2.40.50.770">
    <property type="entry name" value="RecQ-mediated genome instability protein Rmi1, C-terminal domain"/>
    <property type="match status" value="1"/>
</dbReference>
<evidence type="ECO:0000256" key="4">
    <source>
        <dbReference type="ARBA" id="ARBA00022705"/>
    </source>
</evidence>
<dbReference type="PANTHER" id="PTHR14790:SF15">
    <property type="entry name" value="RECQ-MEDIATED GENOME INSTABILITY PROTEIN 1"/>
    <property type="match status" value="1"/>
</dbReference>
<name>A0ABQ9JJ63_9CUCU</name>
<dbReference type="PANTHER" id="PTHR14790">
    <property type="entry name" value="RECQ-MEDIATED GENOME INSTABILITY PROTEIN 1 RMI1"/>
    <property type="match status" value="1"/>
</dbReference>
<evidence type="ECO:0000256" key="6">
    <source>
        <dbReference type="ARBA" id="ARBA00024977"/>
    </source>
</evidence>
<dbReference type="EMBL" id="JAPWTJ010000472">
    <property type="protein sequence ID" value="KAJ8978105.1"/>
    <property type="molecule type" value="Genomic_DNA"/>
</dbReference>
<organism evidence="10 11">
    <name type="scientific">Molorchus minor</name>
    <dbReference type="NCBI Taxonomy" id="1323400"/>
    <lineage>
        <taxon>Eukaryota</taxon>
        <taxon>Metazoa</taxon>
        <taxon>Ecdysozoa</taxon>
        <taxon>Arthropoda</taxon>
        <taxon>Hexapoda</taxon>
        <taxon>Insecta</taxon>
        <taxon>Pterygota</taxon>
        <taxon>Neoptera</taxon>
        <taxon>Endopterygota</taxon>
        <taxon>Coleoptera</taxon>
        <taxon>Polyphaga</taxon>
        <taxon>Cucujiformia</taxon>
        <taxon>Chrysomeloidea</taxon>
        <taxon>Cerambycidae</taxon>
        <taxon>Lamiinae</taxon>
        <taxon>Monochamini</taxon>
        <taxon>Molorchus</taxon>
    </lineage>
</organism>
<keyword evidence="5" id="KW-0539">Nucleus</keyword>
<dbReference type="InterPro" id="IPR032199">
    <property type="entry name" value="RMI1_C"/>
</dbReference>
<evidence type="ECO:0000256" key="3">
    <source>
        <dbReference type="ARBA" id="ARBA00018987"/>
    </source>
</evidence>
<feature type="domain" description="RMI1 N-terminal" evidence="9">
    <location>
        <begin position="14"/>
        <end position="63"/>
    </location>
</feature>
<feature type="domain" description="RecQ-mediated genome instability protein 1 C-terminal OB-fold" evidence="8">
    <location>
        <begin position="414"/>
        <end position="537"/>
    </location>
</feature>
<dbReference type="InterPro" id="IPR013894">
    <property type="entry name" value="RMI1_OB"/>
</dbReference>
<evidence type="ECO:0000259" key="8">
    <source>
        <dbReference type="Pfam" id="PF16099"/>
    </source>
</evidence>
<feature type="domain" description="RecQ mediated genome instability protein 1 OB-fold" evidence="7">
    <location>
        <begin position="68"/>
        <end position="191"/>
    </location>
</feature>
<evidence type="ECO:0000259" key="7">
    <source>
        <dbReference type="Pfam" id="PF08585"/>
    </source>
</evidence>
<dbReference type="InterPro" id="IPR049363">
    <property type="entry name" value="RMI1_N"/>
</dbReference>
<keyword evidence="4" id="KW-0235">DNA replication</keyword>
<evidence type="ECO:0000313" key="11">
    <source>
        <dbReference type="Proteomes" id="UP001162164"/>
    </source>
</evidence>
<dbReference type="Pfam" id="PF08585">
    <property type="entry name" value="RMI1_N_C"/>
    <property type="match status" value="1"/>
</dbReference>
<dbReference type="SMART" id="SM01161">
    <property type="entry name" value="DUF1767"/>
    <property type="match status" value="1"/>
</dbReference>
<evidence type="ECO:0000256" key="2">
    <source>
        <dbReference type="ARBA" id="ARBA00006395"/>
    </source>
</evidence>
<proteinExistence type="inferred from homology"/>
<protein>
    <recommendedName>
        <fullName evidence="3">RecQ-mediated genome instability protein 1</fullName>
    </recommendedName>
</protein>
<evidence type="ECO:0000256" key="5">
    <source>
        <dbReference type="ARBA" id="ARBA00023242"/>
    </source>
</evidence>
<keyword evidence="11" id="KW-1185">Reference proteome</keyword>